<dbReference type="RefSeq" id="XP_033463364.1">
    <property type="nucleotide sequence ID" value="XM_033607329.1"/>
</dbReference>
<dbReference type="InterPro" id="IPR013087">
    <property type="entry name" value="Znf_C2H2_type"/>
</dbReference>
<dbReference type="GO" id="GO:0000463">
    <property type="term" value="P:maturation of LSU-rRNA from tricistronic rRNA transcript (SSU-rRNA, 5.8S rRNA, LSU-rRNA)"/>
    <property type="evidence" value="ECO:0007669"/>
    <property type="project" value="TreeGrafter"/>
</dbReference>
<dbReference type="AlphaFoldDB" id="A0A6J3MEL9"/>
<evidence type="ECO:0000313" key="7">
    <source>
        <dbReference type="Proteomes" id="UP000504637"/>
    </source>
</evidence>
<evidence type="ECO:0000256" key="5">
    <source>
        <dbReference type="SAM" id="MobiDB-lite"/>
    </source>
</evidence>
<evidence type="ECO:0000256" key="1">
    <source>
        <dbReference type="ARBA" id="ARBA00022723"/>
    </source>
</evidence>
<dbReference type="PANTHER" id="PTHR13483">
    <property type="entry name" value="BOX C_D SNORNA PROTEIN 1-RELATED"/>
    <property type="match status" value="1"/>
</dbReference>
<evidence type="ECO:0000313" key="8">
    <source>
        <dbReference type="RefSeq" id="XP_033463364.1"/>
    </source>
</evidence>
<evidence type="ECO:0000259" key="6">
    <source>
        <dbReference type="PROSITE" id="PS51083"/>
    </source>
</evidence>
<dbReference type="GO" id="GO:0070761">
    <property type="term" value="C:pre-snoRNP complex"/>
    <property type="evidence" value="ECO:0007669"/>
    <property type="project" value="TreeGrafter"/>
</dbReference>
<reference evidence="8" key="2">
    <citation type="submission" date="2020-04" db="EMBL/GenBank/DDBJ databases">
        <authorList>
            <consortium name="NCBI Genome Project"/>
        </authorList>
    </citation>
    <scope>NUCLEOTIDE SEQUENCE</scope>
    <source>
        <strain evidence="8">CBS 342.82</strain>
    </source>
</reference>
<dbReference type="GO" id="GO:0008270">
    <property type="term" value="F:zinc ion binding"/>
    <property type="evidence" value="ECO:0007669"/>
    <property type="project" value="UniProtKB-UniRule"/>
</dbReference>
<dbReference type="Gene3D" id="3.30.60.190">
    <property type="match status" value="1"/>
</dbReference>
<keyword evidence="3" id="KW-0862">Zinc</keyword>
<dbReference type="GeneID" id="54365129"/>
<proteinExistence type="predicted"/>
<dbReference type="OrthoDB" id="18412at2759"/>
<protein>
    <recommendedName>
        <fullName evidence="6">HIT-type domain-containing protein</fullName>
    </recommendedName>
</protein>
<gene>
    <name evidence="8" type="ORF">K489DRAFT_407082</name>
</gene>
<evidence type="ECO:0000256" key="2">
    <source>
        <dbReference type="ARBA" id="ARBA00022771"/>
    </source>
</evidence>
<evidence type="ECO:0000256" key="4">
    <source>
        <dbReference type="PROSITE-ProRule" id="PRU00453"/>
    </source>
</evidence>
<dbReference type="InterPro" id="IPR007529">
    <property type="entry name" value="Znf_HIT"/>
</dbReference>
<dbReference type="PROSITE" id="PS00028">
    <property type="entry name" value="ZINC_FINGER_C2H2_1"/>
    <property type="match status" value="1"/>
</dbReference>
<accession>A0A6J3MEL9</accession>
<reference evidence="8" key="1">
    <citation type="submission" date="2020-01" db="EMBL/GenBank/DDBJ databases">
        <authorList>
            <consortium name="DOE Joint Genome Institute"/>
            <person name="Haridas S."/>
            <person name="Albert R."/>
            <person name="Binder M."/>
            <person name="Bloem J."/>
            <person name="Labutti K."/>
            <person name="Salamov A."/>
            <person name="Andreopoulos B."/>
            <person name="Baker S.E."/>
            <person name="Barry K."/>
            <person name="Bills G."/>
            <person name="Bluhm B.H."/>
            <person name="Cannon C."/>
            <person name="Castanera R."/>
            <person name="Culley D.E."/>
            <person name="Daum C."/>
            <person name="Ezra D."/>
            <person name="Gonzalez J.B."/>
            <person name="Henrissat B."/>
            <person name="Kuo A."/>
            <person name="Liang C."/>
            <person name="Lipzen A."/>
            <person name="Lutzoni F."/>
            <person name="Magnuson J."/>
            <person name="Mondo S."/>
            <person name="Nolan M."/>
            <person name="Ohm R."/>
            <person name="Pangilinan J."/>
            <person name="Park H.-J."/>
            <person name="Ramirez L."/>
            <person name="Alfaro M."/>
            <person name="Sun H."/>
            <person name="Tritt A."/>
            <person name="Yoshinaga Y."/>
            <person name="Zwiers L.-H."/>
            <person name="Turgeon B.G."/>
            <person name="Goodwin S.B."/>
            <person name="Spatafora J.W."/>
            <person name="Crous P.W."/>
            <person name="Grigoriev I.V."/>
        </authorList>
    </citation>
    <scope>NUCLEOTIDE SEQUENCE</scope>
    <source>
        <strain evidence="8">CBS 342.82</strain>
    </source>
</reference>
<dbReference type="InterPro" id="IPR051639">
    <property type="entry name" value="BCD1"/>
</dbReference>
<dbReference type="GO" id="GO:0048254">
    <property type="term" value="P:snoRNA localization"/>
    <property type="evidence" value="ECO:0007669"/>
    <property type="project" value="TreeGrafter"/>
</dbReference>
<dbReference type="Proteomes" id="UP000504637">
    <property type="component" value="Unplaced"/>
</dbReference>
<feature type="compositionally biased region" description="Basic and acidic residues" evidence="5">
    <location>
        <begin position="39"/>
        <end position="50"/>
    </location>
</feature>
<keyword evidence="2 4" id="KW-0863">Zinc-finger</keyword>
<dbReference type="SUPFAM" id="SSF144232">
    <property type="entry name" value="HIT/MYND zinc finger-like"/>
    <property type="match status" value="1"/>
</dbReference>
<dbReference type="PROSITE" id="PS51083">
    <property type="entry name" value="ZF_HIT"/>
    <property type="match status" value="1"/>
</dbReference>
<feature type="region of interest" description="Disordered" evidence="5">
    <location>
        <begin position="39"/>
        <end position="73"/>
    </location>
</feature>
<dbReference type="GO" id="GO:0005634">
    <property type="term" value="C:nucleus"/>
    <property type="evidence" value="ECO:0007669"/>
    <property type="project" value="TreeGrafter"/>
</dbReference>
<dbReference type="GO" id="GO:0000492">
    <property type="term" value="P:box C/D snoRNP assembly"/>
    <property type="evidence" value="ECO:0007669"/>
    <property type="project" value="TreeGrafter"/>
</dbReference>
<keyword evidence="7" id="KW-1185">Reference proteome</keyword>
<dbReference type="CDD" id="cd23024">
    <property type="entry name" value="zf-HIT_ZNHIT2-3"/>
    <property type="match status" value="1"/>
</dbReference>
<feature type="region of interest" description="Disordered" evidence="5">
    <location>
        <begin position="119"/>
        <end position="188"/>
    </location>
</feature>
<sequence>MPTICGVCQNSESKYRCPNCDLRYCSIACYKPHKLTHEHDGTIKKSEDTPKSTTGLIDRPGTNRRVPKPTFTDFDQDPELIRLLTRFPLLKSQLQLVYGVTLEPGPDEVRSWNRQDWYGGVENRRGNTSRSNSSRGRGRGHGRDRGRGRGRGGFGGFHRPDMPYAEKPADEMQYGPWSQEKGDKEGTDIIKKMRNATDDVHADGMEEFLQLCQMRFGESASASTVPDI</sequence>
<organism evidence="8">
    <name type="scientific">Dissoconium aciculare CBS 342.82</name>
    <dbReference type="NCBI Taxonomy" id="1314786"/>
    <lineage>
        <taxon>Eukaryota</taxon>
        <taxon>Fungi</taxon>
        <taxon>Dikarya</taxon>
        <taxon>Ascomycota</taxon>
        <taxon>Pezizomycotina</taxon>
        <taxon>Dothideomycetes</taxon>
        <taxon>Dothideomycetidae</taxon>
        <taxon>Mycosphaerellales</taxon>
        <taxon>Dissoconiaceae</taxon>
        <taxon>Dissoconium</taxon>
    </lineage>
</organism>
<dbReference type="Pfam" id="PF04438">
    <property type="entry name" value="zf-HIT"/>
    <property type="match status" value="1"/>
</dbReference>
<feature type="compositionally biased region" description="Low complexity" evidence="5">
    <location>
        <begin position="126"/>
        <end position="135"/>
    </location>
</feature>
<reference evidence="8" key="3">
    <citation type="submission" date="2025-08" db="UniProtKB">
        <authorList>
            <consortium name="RefSeq"/>
        </authorList>
    </citation>
    <scope>IDENTIFICATION</scope>
    <source>
        <strain evidence="8">CBS 342.82</strain>
    </source>
</reference>
<evidence type="ECO:0000256" key="3">
    <source>
        <dbReference type="ARBA" id="ARBA00022833"/>
    </source>
</evidence>
<name>A0A6J3MEL9_9PEZI</name>
<feature type="domain" description="HIT-type" evidence="6">
    <location>
        <begin position="5"/>
        <end position="39"/>
    </location>
</feature>
<dbReference type="PANTHER" id="PTHR13483:SF11">
    <property type="entry name" value="ZINC FINGER HIT DOMAIN-CONTAINING PROTEIN 3"/>
    <property type="match status" value="1"/>
</dbReference>
<keyword evidence="1" id="KW-0479">Metal-binding</keyword>